<proteinExistence type="predicted"/>
<sequence length="272" mass="31411">MTPANDLGNSIQYIHQPPPKIGEVFTWERPINNPGILALIRPSHKPLWRTEILDEEESEDDEDGNTISKSNTSRILQLCDVSDDEYEDGHTDDNEGIVRQVGRSKEPRFTKITALRKNESSQTGTTSDYGTAHSSSKTDSFTCIRDGSYDLKLGHPRKRRFGLFHNQNHLSKDYAGPQELLPFHDLSVNGGPLRRNGWLVFKTMANIPNSSVFKCKRFHIRRNAICDPFNLLMPQKTRERTEWEAFQRKKSFFRRIKIFFRVKFGIEGEEDL</sequence>
<dbReference type="Proteomes" id="UP000597762">
    <property type="component" value="Unassembled WGS sequence"/>
</dbReference>
<evidence type="ECO:0000313" key="3">
    <source>
        <dbReference type="Proteomes" id="UP000597762"/>
    </source>
</evidence>
<accession>A0A812CI70</accession>
<evidence type="ECO:0000313" key="2">
    <source>
        <dbReference type="EMBL" id="CAE1273108.1"/>
    </source>
</evidence>
<organism evidence="2 3">
    <name type="scientific">Acanthosepion pharaonis</name>
    <name type="common">Pharaoh cuttlefish</name>
    <name type="synonym">Sepia pharaonis</name>
    <dbReference type="NCBI Taxonomy" id="158019"/>
    <lineage>
        <taxon>Eukaryota</taxon>
        <taxon>Metazoa</taxon>
        <taxon>Spiralia</taxon>
        <taxon>Lophotrochozoa</taxon>
        <taxon>Mollusca</taxon>
        <taxon>Cephalopoda</taxon>
        <taxon>Coleoidea</taxon>
        <taxon>Decapodiformes</taxon>
        <taxon>Sepiida</taxon>
        <taxon>Sepiina</taxon>
        <taxon>Sepiidae</taxon>
        <taxon>Acanthosepion</taxon>
    </lineage>
</organism>
<gene>
    <name evidence="2" type="ORF">SPHA_37979</name>
</gene>
<feature type="compositionally biased region" description="Polar residues" evidence="1">
    <location>
        <begin position="120"/>
        <end position="136"/>
    </location>
</feature>
<dbReference type="OrthoDB" id="6158540at2759"/>
<reference evidence="2" key="1">
    <citation type="submission" date="2021-01" db="EMBL/GenBank/DDBJ databases">
        <authorList>
            <person name="Li R."/>
            <person name="Bekaert M."/>
        </authorList>
    </citation>
    <scope>NUCLEOTIDE SEQUENCE</scope>
    <source>
        <strain evidence="2">Farmed</strain>
    </source>
</reference>
<evidence type="ECO:0000256" key="1">
    <source>
        <dbReference type="SAM" id="MobiDB-lite"/>
    </source>
</evidence>
<comment type="caution">
    <text evidence="2">The sequence shown here is derived from an EMBL/GenBank/DDBJ whole genome shotgun (WGS) entry which is preliminary data.</text>
</comment>
<keyword evidence="3" id="KW-1185">Reference proteome</keyword>
<protein>
    <submittedName>
        <fullName evidence="2">Uncharacterized protein</fullName>
    </submittedName>
</protein>
<name>A0A812CI70_ACAPH</name>
<dbReference type="EMBL" id="CAHIKZ030001713">
    <property type="protein sequence ID" value="CAE1273108.1"/>
    <property type="molecule type" value="Genomic_DNA"/>
</dbReference>
<feature type="region of interest" description="Disordered" evidence="1">
    <location>
        <begin position="116"/>
        <end position="136"/>
    </location>
</feature>
<dbReference type="AlphaFoldDB" id="A0A812CI70"/>